<name>A0A6G0VYU7_APHCR</name>
<comment type="caution">
    <text evidence="1">The sequence shown here is derived from an EMBL/GenBank/DDBJ whole genome shotgun (WGS) entry which is preliminary data.</text>
</comment>
<dbReference type="AlphaFoldDB" id="A0A6G0VYU7"/>
<dbReference type="EMBL" id="VUJU01010388">
    <property type="protein sequence ID" value="KAF0714509.1"/>
    <property type="molecule type" value="Genomic_DNA"/>
</dbReference>
<evidence type="ECO:0000313" key="2">
    <source>
        <dbReference type="Proteomes" id="UP000478052"/>
    </source>
</evidence>
<protein>
    <submittedName>
        <fullName evidence="1">Uncharacterized protein</fullName>
    </submittedName>
</protein>
<organism evidence="1 2">
    <name type="scientific">Aphis craccivora</name>
    <name type="common">Cowpea aphid</name>
    <dbReference type="NCBI Taxonomy" id="307492"/>
    <lineage>
        <taxon>Eukaryota</taxon>
        <taxon>Metazoa</taxon>
        <taxon>Ecdysozoa</taxon>
        <taxon>Arthropoda</taxon>
        <taxon>Hexapoda</taxon>
        <taxon>Insecta</taxon>
        <taxon>Pterygota</taxon>
        <taxon>Neoptera</taxon>
        <taxon>Paraneoptera</taxon>
        <taxon>Hemiptera</taxon>
        <taxon>Sternorrhyncha</taxon>
        <taxon>Aphidomorpha</taxon>
        <taxon>Aphidoidea</taxon>
        <taxon>Aphididae</taxon>
        <taxon>Aphidini</taxon>
        <taxon>Aphis</taxon>
        <taxon>Aphis</taxon>
    </lineage>
</organism>
<evidence type="ECO:0000313" key="1">
    <source>
        <dbReference type="EMBL" id="KAF0714509.1"/>
    </source>
</evidence>
<accession>A0A6G0VYU7</accession>
<dbReference type="Proteomes" id="UP000478052">
    <property type="component" value="Unassembled WGS sequence"/>
</dbReference>
<keyword evidence="2" id="KW-1185">Reference proteome</keyword>
<reference evidence="1 2" key="1">
    <citation type="submission" date="2019-08" db="EMBL/GenBank/DDBJ databases">
        <title>Whole genome of Aphis craccivora.</title>
        <authorList>
            <person name="Voronova N.V."/>
            <person name="Shulinski R.S."/>
            <person name="Bandarenka Y.V."/>
            <person name="Zhorov D.G."/>
            <person name="Warner D."/>
        </authorList>
    </citation>
    <scope>NUCLEOTIDE SEQUENCE [LARGE SCALE GENOMIC DNA]</scope>
    <source>
        <strain evidence="1">180601</strain>
        <tissue evidence="1">Whole Body</tissue>
    </source>
</reference>
<proteinExistence type="predicted"/>
<feature type="non-terminal residue" evidence="1">
    <location>
        <position position="121"/>
    </location>
</feature>
<sequence length="121" mass="14349">MCYLSIQFLDSERSDECIDFRMIITSRNNAPISNFGGGFRSKITFSNSFQKNLEKQKKKKKMTGKREFLRKTNSERRNECIDFTIIITSQNNVPISTFWGGFRWKSEYPWCIKEVKSEHFP</sequence>
<gene>
    <name evidence="1" type="ORF">FWK35_00021690</name>
</gene>